<dbReference type="SUPFAM" id="SSF56059">
    <property type="entry name" value="Glutathione synthetase ATP-binding domain-like"/>
    <property type="match status" value="1"/>
</dbReference>
<gene>
    <name evidence="5" type="ORF">GCM10023144_00620</name>
</gene>
<feature type="domain" description="CoA-binding" evidence="4">
    <location>
        <begin position="8"/>
        <end position="103"/>
    </location>
</feature>
<dbReference type="SUPFAM" id="SSF52210">
    <property type="entry name" value="Succinyl-CoA synthetase domains"/>
    <property type="match status" value="2"/>
</dbReference>
<dbReference type="Pfam" id="PF13607">
    <property type="entry name" value="Succ_CoA_lig"/>
    <property type="match status" value="1"/>
</dbReference>
<reference evidence="6" key="1">
    <citation type="journal article" date="2019" name="Int. J. Syst. Evol. Microbiol.">
        <title>The Global Catalogue of Microorganisms (GCM) 10K type strain sequencing project: providing services to taxonomists for standard genome sequencing and annotation.</title>
        <authorList>
            <consortium name="The Broad Institute Genomics Platform"/>
            <consortium name="The Broad Institute Genome Sequencing Center for Infectious Disease"/>
            <person name="Wu L."/>
            <person name="Ma J."/>
        </authorList>
    </citation>
    <scope>NUCLEOTIDE SEQUENCE [LARGE SCALE GENOMIC DNA]</scope>
    <source>
        <strain evidence="6">JCM 17666</strain>
    </source>
</reference>
<evidence type="ECO:0000256" key="1">
    <source>
        <dbReference type="ARBA" id="ARBA00022598"/>
    </source>
</evidence>
<dbReference type="Pfam" id="PF19045">
    <property type="entry name" value="Ligase_CoA_2"/>
    <property type="match status" value="1"/>
</dbReference>
<keyword evidence="3" id="KW-0067">ATP-binding</keyword>
<dbReference type="InterPro" id="IPR051538">
    <property type="entry name" value="Acyl-CoA_Synth/Transferase"/>
</dbReference>
<protein>
    <submittedName>
        <fullName evidence="5">Acetate--CoA ligase</fullName>
    </submittedName>
</protein>
<dbReference type="InterPro" id="IPR016102">
    <property type="entry name" value="Succinyl-CoA_synth-like"/>
</dbReference>
<comment type="caution">
    <text evidence="5">The sequence shown here is derived from an EMBL/GenBank/DDBJ whole genome shotgun (WGS) entry which is preliminary data.</text>
</comment>
<proteinExistence type="predicted"/>
<dbReference type="Gene3D" id="3.30.470.20">
    <property type="entry name" value="ATP-grasp fold, B domain"/>
    <property type="match status" value="1"/>
</dbReference>
<keyword evidence="6" id="KW-1185">Reference proteome</keyword>
<dbReference type="InterPro" id="IPR043938">
    <property type="entry name" value="Ligase_CoA_dom"/>
</dbReference>
<evidence type="ECO:0000259" key="4">
    <source>
        <dbReference type="SMART" id="SM00881"/>
    </source>
</evidence>
<dbReference type="Pfam" id="PF13380">
    <property type="entry name" value="CoA_binding_2"/>
    <property type="match status" value="1"/>
</dbReference>
<dbReference type="InterPro" id="IPR003781">
    <property type="entry name" value="CoA-bd"/>
</dbReference>
<keyword evidence="2" id="KW-0547">Nucleotide-binding</keyword>
<dbReference type="PANTHER" id="PTHR43334">
    <property type="entry name" value="ACETATE--COA LIGASE [ADP-FORMING]"/>
    <property type="match status" value="1"/>
</dbReference>
<dbReference type="GO" id="GO:0016874">
    <property type="term" value="F:ligase activity"/>
    <property type="evidence" value="ECO:0007669"/>
    <property type="project" value="UniProtKB-KW"/>
</dbReference>
<dbReference type="Gene3D" id="3.40.50.261">
    <property type="entry name" value="Succinyl-CoA synthetase domains"/>
    <property type="match status" value="2"/>
</dbReference>
<dbReference type="InterPro" id="IPR036291">
    <property type="entry name" value="NAD(P)-bd_dom_sf"/>
</dbReference>
<sequence length="711" mass="74475">MPHYLENVIHPRTIAVIGASKNPEKRGYRAIKSLQADRYQGRIFPINPRETEILGLPCYPNVGAVPEPVDLALVCTAAATTPGVIEECGRAGVRGAVLLAGGFSEASEAGRLLEEETVAVARRYGVRLIGPNTNGMFSARLGCNALGNLDLPRGQLSILSNSANVMSSLQTEIIFHGHGGIAVMLSVGNQADILFHEYLDLLGTDDETRAVMFYVEGFKDAPAFLKTLREVSLRKPVAMYVAGRNAAGKSAAKSHSGSLAGDYAISQGVLRQAGAVVVARSDELFPVAEALSLLPPMAGRRVAIVSEGGGPITVASEACADRGLELATLSQATQDRIHAIVPAATAIANPVDAGGGTDPRVEYYESIAEAILQDPNIDALLLVGLFGAYGIRYGEQAGRDELRVCESLARMMQAYGKPIVVQSHFANLKPPALAALREAGVPYQRGMETAVQCLAAAADYGEARRRLALPPPAPRPAPPEARAIVEAARKAGRDLLETEARALLEAHGVALDPYRLIAGAAGAAAAQQAFGDAPVAVKVVSADIVHKSDAGAVVLNAVGADGVAQAVARIEASIARRAPQAAVQGYLVAPMAPRGTELLIGVLQDPAYGKVITFGLGGVFVEIIRDVSFRALPIGPADAREMVNGIRYASMLDGARGNPPVRRDDIVELLVKVSEIAMAHPEIAEIDLNPIIAHAGGCSVVDARVILQAAS</sequence>
<dbReference type="Gene3D" id="3.40.50.720">
    <property type="entry name" value="NAD(P)-binding Rossmann-like Domain"/>
    <property type="match status" value="1"/>
</dbReference>
<dbReference type="SMART" id="SM00881">
    <property type="entry name" value="CoA_binding"/>
    <property type="match status" value="1"/>
</dbReference>
<evidence type="ECO:0000256" key="2">
    <source>
        <dbReference type="ARBA" id="ARBA00022741"/>
    </source>
</evidence>
<evidence type="ECO:0000256" key="3">
    <source>
        <dbReference type="ARBA" id="ARBA00022840"/>
    </source>
</evidence>
<dbReference type="RefSeq" id="WP_345245142.1">
    <property type="nucleotide sequence ID" value="NZ_BAABFO010000001.1"/>
</dbReference>
<keyword evidence="1 5" id="KW-0436">Ligase</keyword>
<dbReference type="InterPro" id="IPR032875">
    <property type="entry name" value="Succ_CoA_lig_flav_dom"/>
</dbReference>
<dbReference type="PANTHER" id="PTHR43334:SF1">
    <property type="entry name" value="3-HYDROXYPROPIONATE--COA LIGASE [ADP-FORMING]"/>
    <property type="match status" value="1"/>
</dbReference>
<dbReference type="InterPro" id="IPR013815">
    <property type="entry name" value="ATP_grasp_subdomain_1"/>
</dbReference>
<dbReference type="Pfam" id="PF13549">
    <property type="entry name" value="ATP-grasp_5"/>
    <property type="match status" value="1"/>
</dbReference>
<evidence type="ECO:0000313" key="6">
    <source>
        <dbReference type="Proteomes" id="UP001501671"/>
    </source>
</evidence>
<dbReference type="Gene3D" id="3.30.1490.20">
    <property type="entry name" value="ATP-grasp fold, A domain"/>
    <property type="match status" value="1"/>
</dbReference>
<accession>A0ABP8GBX7</accession>
<dbReference type="EMBL" id="BAABFO010000001">
    <property type="protein sequence ID" value="GAA4321401.1"/>
    <property type="molecule type" value="Genomic_DNA"/>
</dbReference>
<organism evidence="5 6">
    <name type="scientific">Pigmentiphaga soli</name>
    <dbReference type="NCBI Taxonomy" id="1007095"/>
    <lineage>
        <taxon>Bacteria</taxon>
        <taxon>Pseudomonadati</taxon>
        <taxon>Pseudomonadota</taxon>
        <taxon>Betaproteobacteria</taxon>
        <taxon>Burkholderiales</taxon>
        <taxon>Alcaligenaceae</taxon>
        <taxon>Pigmentiphaga</taxon>
    </lineage>
</organism>
<dbReference type="Proteomes" id="UP001501671">
    <property type="component" value="Unassembled WGS sequence"/>
</dbReference>
<dbReference type="SUPFAM" id="SSF51735">
    <property type="entry name" value="NAD(P)-binding Rossmann-fold domains"/>
    <property type="match status" value="1"/>
</dbReference>
<name>A0ABP8GBX7_9BURK</name>
<evidence type="ECO:0000313" key="5">
    <source>
        <dbReference type="EMBL" id="GAA4321401.1"/>
    </source>
</evidence>